<keyword evidence="9" id="KW-1185">Reference proteome</keyword>
<evidence type="ECO:0000256" key="4">
    <source>
        <dbReference type="ARBA" id="ARBA00023172"/>
    </source>
</evidence>
<dbReference type="PANTHER" id="PTHR30349">
    <property type="entry name" value="PHAGE INTEGRASE-RELATED"/>
    <property type="match status" value="1"/>
</dbReference>
<dbReference type="InterPro" id="IPR002104">
    <property type="entry name" value="Integrase_catalytic"/>
</dbReference>
<dbReference type="PANTHER" id="PTHR30349:SF64">
    <property type="entry name" value="PROPHAGE INTEGRASE INTD-RELATED"/>
    <property type="match status" value="1"/>
</dbReference>
<comment type="caution">
    <text evidence="8">The sequence shown here is derived from an EMBL/GenBank/DDBJ whole genome shotgun (WGS) entry which is preliminary data.</text>
</comment>
<dbReference type="Pfam" id="PF00589">
    <property type="entry name" value="Phage_integrase"/>
    <property type="match status" value="1"/>
</dbReference>
<dbReference type="InterPro" id="IPR044068">
    <property type="entry name" value="CB"/>
</dbReference>
<dbReference type="InterPro" id="IPR004107">
    <property type="entry name" value="Integrase_SAM-like_N"/>
</dbReference>
<dbReference type="Proteomes" id="UP000658514">
    <property type="component" value="Unassembled WGS sequence"/>
</dbReference>
<feature type="domain" description="Core-binding (CB)" evidence="7">
    <location>
        <begin position="22"/>
        <end position="96"/>
    </location>
</feature>
<reference evidence="8 9" key="1">
    <citation type="journal article" date="2020" name="ISME J.">
        <title>Comparative genomics reveals insights into cyanobacterial evolution and habitat adaptation.</title>
        <authorList>
            <person name="Chen M.Y."/>
            <person name="Teng W.K."/>
            <person name="Zhao L."/>
            <person name="Hu C.X."/>
            <person name="Zhou Y.K."/>
            <person name="Han B.P."/>
            <person name="Song L.R."/>
            <person name="Shu W.S."/>
        </authorList>
    </citation>
    <scope>NUCLEOTIDE SEQUENCE [LARGE SCALE GENOMIC DNA]</scope>
    <source>
        <strain evidence="8 9">FACHB-288</strain>
    </source>
</reference>
<name>A0ABR8ALH2_9CYAN</name>
<sequence length="330" mass="37128">MALSLVHVNNYRQAIATLSPRQGEAKLIALWLEGKAESSVQAYQRYTKRFLVFLGKPLNKVTYEDLVEYATQFSGQAESTRRMYLAAAKSLISFAHKIGYLPFNVGMALKLNEMPDAINERYLDEADIKLLVRMAQKKLEQVKTPKRQYTARRNLLIIKLLYQAGLRANELCQLTWGDLSSRGDSGQVYVRKAKGSKNRTILIKSKLWVELMEFKGNALATDPVFASQKGGHLDRQNLHPIIKEIAEAAGLSEKVSVHWLRHAHGSHAIERGTNPVLVKETLGHANLAVTDRYLKARPSDSSALKGKSWRSCHQVQTKQFSLESSLEIKG</sequence>
<dbReference type="Gene3D" id="1.10.443.10">
    <property type="entry name" value="Intergrase catalytic core"/>
    <property type="match status" value="1"/>
</dbReference>
<keyword evidence="3 5" id="KW-0238">DNA-binding</keyword>
<keyword evidence="2" id="KW-0229">DNA integration</keyword>
<feature type="domain" description="Tyr recombinase" evidence="6">
    <location>
        <begin position="118"/>
        <end position="306"/>
    </location>
</feature>
<evidence type="ECO:0000313" key="8">
    <source>
        <dbReference type="EMBL" id="MBD2200930.1"/>
    </source>
</evidence>
<proteinExistence type="inferred from homology"/>
<dbReference type="InterPro" id="IPR010998">
    <property type="entry name" value="Integrase_recombinase_N"/>
</dbReference>
<dbReference type="InterPro" id="IPR013762">
    <property type="entry name" value="Integrase-like_cat_sf"/>
</dbReference>
<keyword evidence="4" id="KW-0233">DNA recombination</keyword>
<evidence type="ECO:0000256" key="5">
    <source>
        <dbReference type="PROSITE-ProRule" id="PRU01248"/>
    </source>
</evidence>
<evidence type="ECO:0000259" key="7">
    <source>
        <dbReference type="PROSITE" id="PS51900"/>
    </source>
</evidence>
<dbReference type="PROSITE" id="PS51900">
    <property type="entry name" value="CB"/>
    <property type="match status" value="1"/>
</dbReference>
<accession>A0ABR8ALH2</accession>
<evidence type="ECO:0000313" key="9">
    <source>
        <dbReference type="Proteomes" id="UP000658514"/>
    </source>
</evidence>
<evidence type="ECO:0000256" key="3">
    <source>
        <dbReference type="ARBA" id="ARBA00023125"/>
    </source>
</evidence>
<evidence type="ECO:0000256" key="2">
    <source>
        <dbReference type="ARBA" id="ARBA00022908"/>
    </source>
</evidence>
<evidence type="ECO:0000256" key="1">
    <source>
        <dbReference type="ARBA" id="ARBA00008857"/>
    </source>
</evidence>
<dbReference type="InterPro" id="IPR050090">
    <property type="entry name" value="Tyrosine_recombinase_XerCD"/>
</dbReference>
<dbReference type="EMBL" id="JACJQH010000136">
    <property type="protein sequence ID" value="MBD2200930.1"/>
    <property type="molecule type" value="Genomic_DNA"/>
</dbReference>
<dbReference type="RefSeq" id="WP_190552240.1">
    <property type="nucleotide sequence ID" value="NZ_CAWPNO010000042.1"/>
</dbReference>
<comment type="similarity">
    <text evidence="1">Belongs to the 'phage' integrase family.</text>
</comment>
<gene>
    <name evidence="8" type="ORF">H6G24_36745</name>
</gene>
<organism evidence="8 9">
    <name type="scientific">Calothrix parietina FACHB-288</name>
    <dbReference type="NCBI Taxonomy" id="2692896"/>
    <lineage>
        <taxon>Bacteria</taxon>
        <taxon>Bacillati</taxon>
        <taxon>Cyanobacteriota</taxon>
        <taxon>Cyanophyceae</taxon>
        <taxon>Nostocales</taxon>
        <taxon>Calotrichaceae</taxon>
        <taxon>Calothrix</taxon>
    </lineage>
</organism>
<dbReference type="Gene3D" id="1.10.150.130">
    <property type="match status" value="1"/>
</dbReference>
<protein>
    <submittedName>
        <fullName evidence="8">Tyrosine-type recombinase/integrase</fullName>
    </submittedName>
</protein>
<dbReference type="Pfam" id="PF02899">
    <property type="entry name" value="Phage_int_SAM_1"/>
    <property type="match status" value="1"/>
</dbReference>
<dbReference type="SUPFAM" id="SSF56349">
    <property type="entry name" value="DNA breaking-rejoining enzymes"/>
    <property type="match status" value="1"/>
</dbReference>
<dbReference type="InterPro" id="IPR011010">
    <property type="entry name" value="DNA_brk_join_enz"/>
</dbReference>
<dbReference type="PROSITE" id="PS51898">
    <property type="entry name" value="TYR_RECOMBINASE"/>
    <property type="match status" value="1"/>
</dbReference>
<evidence type="ECO:0000259" key="6">
    <source>
        <dbReference type="PROSITE" id="PS51898"/>
    </source>
</evidence>